<feature type="non-terminal residue" evidence="6">
    <location>
        <position position="471"/>
    </location>
</feature>
<dbReference type="PROSITE" id="PS00070">
    <property type="entry name" value="ALDEHYDE_DEHYDR_CYS"/>
    <property type="match status" value="1"/>
</dbReference>
<gene>
    <name evidence="6" type="ORF">L9F63_022547</name>
</gene>
<evidence type="ECO:0000256" key="3">
    <source>
        <dbReference type="PROSITE-ProRule" id="PRU10007"/>
    </source>
</evidence>
<dbReference type="FunFam" id="3.40.605.10:FF:000050">
    <property type="entry name" value="Aldehyde dehydrogenase, mitochondrial"/>
    <property type="match status" value="1"/>
</dbReference>
<reference evidence="6" key="2">
    <citation type="submission" date="2023-05" db="EMBL/GenBank/DDBJ databases">
        <authorList>
            <person name="Fouks B."/>
        </authorList>
    </citation>
    <scope>NUCLEOTIDE SEQUENCE</scope>
    <source>
        <strain evidence="6">Stay&amp;Tobe</strain>
        <tissue evidence="6">Testes</tissue>
    </source>
</reference>
<name>A0AAD7ZLV3_DIPPU</name>
<accession>A0AAD7ZLV3</accession>
<evidence type="ECO:0000256" key="4">
    <source>
        <dbReference type="RuleBase" id="RU003345"/>
    </source>
</evidence>
<dbReference type="AlphaFoldDB" id="A0AAD7ZLV3"/>
<keyword evidence="2 4" id="KW-0560">Oxidoreductase</keyword>
<dbReference type="InterPro" id="IPR016162">
    <property type="entry name" value="Ald_DH_N"/>
</dbReference>
<feature type="domain" description="Aldehyde dehydrogenase" evidence="5">
    <location>
        <begin position="7"/>
        <end position="463"/>
    </location>
</feature>
<comment type="similarity">
    <text evidence="1 4">Belongs to the aldehyde dehydrogenase family.</text>
</comment>
<dbReference type="PROSITE" id="PS00687">
    <property type="entry name" value="ALDEHYDE_DEHYDR_GLU"/>
    <property type="match status" value="1"/>
</dbReference>
<proteinExistence type="inferred from homology"/>
<dbReference type="SUPFAM" id="SSF53720">
    <property type="entry name" value="ALDH-like"/>
    <property type="match status" value="1"/>
</dbReference>
<evidence type="ECO:0000259" key="5">
    <source>
        <dbReference type="Pfam" id="PF00171"/>
    </source>
</evidence>
<dbReference type="Gene3D" id="3.40.309.10">
    <property type="entry name" value="Aldehyde Dehydrogenase, Chain A, domain 2"/>
    <property type="match status" value="1"/>
</dbReference>
<evidence type="ECO:0000256" key="2">
    <source>
        <dbReference type="ARBA" id="ARBA00023002"/>
    </source>
</evidence>
<keyword evidence="7" id="KW-1185">Reference proteome</keyword>
<reference evidence="6" key="1">
    <citation type="journal article" date="2023" name="IScience">
        <title>Live-bearing cockroach genome reveals convergent evolutionary mechanisms linked to viviparity in insects and beyond.</title>
        <authorList>
            <person name="Fouks B."/>
            <person name="Harrison M.C."/>
            <person name="Mikhailova A.A."/>
            <person name="Marchal E."/>
            <person name="English S."/>
            <person name="Carruthers M."/>
            <person name="Jennings E.C."/>
            <person name="Chiamaka E.L."/>
            <person name="Frigard R.A."/>
            <person name="Pippel M."/>
            <person name="Attardo G.M."/>
            <person name="Benoit J.B."/>
            <person name="Bornberg-Bauer E."/>
            <person name="Tobe S.S."/>
        </authorList>
    </citation>
    <scope>NUCLEOTIDE SEQUENCE</scope>
    <source>
        <strain evidence="6">Stay&amp;Tobe</strain>
    </source>
</reference>
<dbReference type="Gene3D" id="3.40.605.10">
    <property type="entry name" value="Aldehyde Dehydrogenase, Chain A, domain 1"/>
    <property type="match status" value="1"/>
</dbReference>
<dbReference type="InterPro" id="IPR016161">
    <property type="entry name" value="Ald_DH/histidinol_DH"/>
</dbReference>
<comment type="caution">
    <text evidence="6">The sequence shown here is derived from an EMBL/GenBank/DDBJ whole genome shotgun (WGS) entry which is preliminary data.</text>
</comment>
<dbReference type="FunFam" id="3.40.309.10:FF:000001">
    <property type="entry name" value="Mitochondrial aldehyde dehydrogenase 2"/>
    <property type="match status" value="1"/>
</dbReference>
<dbReference type="InterPro" id="IPR016163">
    <property type="entry name" value="Ald_DH_C"/>
</dbReference>
<organism evidence="6 7">
    <name type="scientific">Diploptera punctata</name>
    <name type="common">Pacific beetle cockroach</name>
    <dbReference type="NCBI Taxonomy" id="6984"/>
    <lineage>
        <taxon>Eukaryota</taxon>
        <taxon>Metazoa</taxon>
        <taxon>Ecdysozoa</taxon>
        <taxon>Arthropoda</taxon>
        <taxon>Hexapoda</taxon>
        <taxon>Insecta</taxon>
        <taxon>Pterygota</taxon>
        <taxon>Neoptera</taxon>
        <taxon>Polyneoptera</taxon>
        <taxon>Dictyoptera</taxon>
        <taxon>Blattodea</taxon>
        <taxon>Blaberoidea</taxon>
        <taxon>Blaberidae</taxon>
        <taxon>Diplopterinae</taxon>
        <taxon>Diploptera</taxon>
    </lineage>
</organism>
<dbReference type="InterPro" id="IPR016160">
    <property type="entry name" value="Ald_DH_CS_CYS"/>
</dbReference>
<dbReference type="Proteomes" id="UP001233999">
    <property type="component" value="Unassembled WGS sequence"/>
</dbReference>
<dbReference type="InterPro" id="IPR015590">
    <property type="entry name" value="Aldehyde_DH_dom"/>
</dbReference>
<dbReference type="InterPro" id="IPR029510">
    <property type="entry name" value="Ald_DH_CS_GLU"/>
</dbReference>
<dbReference type="PANTHER" id="PTHR11699">
    <property type="entry name" value="ALDEHYDE DEHYDROGENASE-RELATED"/>
    <property type="match status" value="1"/>
</dbReference>
<protein>
    <recommendedName>
        <fullName evidence="5">Aldehyde dehydrogenase domain-containing protein</fullName>
    </recommendedName>
</protein>
<evidence type="ECO:0000256" key="1">
    <source>
        <dbReference type="ARBA" id="ARBA00009986"/>
    </source>
</evidence>
<dbReference type="Pfam" id="PF00171">
    <property type="entry name" value="Aldedh"/>
    <property type="match status" value="1"/>
</dbReference>
<dbReference type="FunFam" id="3.40.605.10:FF:000026">
    <property type="entry name" value="Aldehyde dehydrogenase, putative"/>
    <property type="match status" value="1"/>
</dbReference>
<sequence>LFINNQFVDSVSGKKFPTLNPANGKKIADIAEGDKKEMILKPQNFDILQETIDKVNKQIFSHMLADLIERDLMVLATLESIDNGKPFGFSQFDMMFSVKTLRYYAGLADKVHGHTIPSDGAVFSFTRKEPVGVVGQIIPWNGPAVMMCWKIAPVLATGCTTVIKPAEQTPLTALHIAALTKEAGVPDGVINIITGYGPTAGAAISSHPDIGKVAFTGSTEFQKIIMAAAAKSNLKKVSLELGGKSPLVIFGDADIDYAVKVAHEALFFNQGEVCCAGSRTFVHESIYDEFVKKATEMAKKRKVGDAFTEGVEHGPQIDDEIFTRILSFIERGKCEGAKLECGGERLGNEGFFIKPTVFSNVTDDMDIAKEEIFGPVQCIIKFKTLEEAIERANKTSYGLAAGVITKDINTALVFAQSVEAGSVWVNTYNHFSPQNPFGGYKQSGLGRELGFDSLDEYLETKTVTIQMPYKL</sequence>
<evidence type="ECO:0000313" key="6">
    <source>
        <dbReference type="EMBL" id="KAJ9583104.1"/>
    </source>
</evidence>
<feature type="active site" evidence="3">
    <location>
        <position position="240"/>
    </location>
</feature>
<dbReference type="EMBL" id="JASPKZ010007673">
    <property type="protein sequence ID" value="KAJ9583104.1"/>
    <property type="molecule type" value="Genomic_DNA"/>
</dbReference>
<evidence type="ECO:0000313" key="7">
    <source>
        <dbReference type="Proteomes" id="UP001233999"/>
    </source>
</evidence>
<dbReference type="GO" id="GO:0016620">
    <property type="term" value="F:oxidoreductase activity, acting on the aldehyde or oxo group of donors, NAD or NADP as acceptor"/>
    <property type="evidence" value="ECO:0007669"/>
    <property type="project" value="InterPro"/>
</dbReference>